<dbReference type="PIRSF" id="PIRSF004846">
    <property type="entry name" value="ModA"/>
    <property type="match status" value="1"/>
</dbReference>
<dbReference type="InterPro" id="IPR050682">
    <property type="entry name" value="ModA/WtpA"/>
</dbReference>
<comment type="subunit">
    <text evidence="5">The complex is composed of two ATP-binding proteins (ModC), two transmembrane proteins (ModB) and a solute-binding protein (ModA).</text>
</comment>
<evidence type="ECO:0000256" key="5">
    <source>
        <dbReference type="ARBA" id="ARBA00062515"/>
    </source>
</evidence>
<proteinExistence type="inferred from homology"/>
<dbReference type="AlphaFoldDB" id="A0A844AXM8"/>
<dbReference type="PANTHER" id="PTHR30632:SF14">
    <property type="entry name" value="TUNGSTATE_MOLYBDATE_CHROMATE-BINDING PROTEIN MODA"/>
    <property type="match status" value="1"/>
</dbReference>
<dbReference type="InterPro" id="IPR005950">
    <property type="entry name" value="ModA"/>
</dbReference>
<dbReference type="Gene3D" id="3.40.190.10">
    <property type="entry name" value="Periplasmic binding protein-like II"/>
    <property type="match status" value="2"/>
</dbReference>
<feature type="binding site" evidence="6">
    <location>
        <position position="175"/>
    </location>
    <ligand>
        <name>molybdate</name>
        <dbReference type="ChEBI" id="CHEBI:36264"/>
    </ligand>
</feature>
<comment type="caution">
    <text evidence="8">The sequence shown here is derived from an EMBL/GenBank/DDBJ whole genome shotgun (WGS) entry which is preliminary data.</text>
</comment>
<dbReference type="GO" id="GO:1901359">
    <property type="term" value="F:tungstate binding"/>
    <property type="evidence" value="ECO:0007669"/>
    <property type="project" value="UniProtKB-ARBA"/>
</dbReference>
<keyword evidence="4 7" id="KW-0732">Signal</keyword>
<evidence type="ECO:0000256" key="2">
    <source>
        <dbReference type="ARBA" id="ARBA00022505"/>
    </source>
</evidence>
<organism evidence="8 9">
    <name type="scientific">Caenimonas koreensis DSM 17982</name>
    <dbReference type="NCBI Taxonomy" id="1121255"/>
    <lineage>
        <taxon>Bacteria</taxon>
        <taxon>Pseudomonadati</taxon>
        <taxon>Pseudomonadota</taxon>
        <taxon>Betaproteobacteria</taxon>
        <taxon>Burkholderiales</taxon>
        <taxon>Comamonadaceae</taxon>
        <taxon>Caenimonas</taxon>
    </lineage>
</organism>
<evidence type="ECO:0000256" key="7">
    <source>
        <dbReference type="SAM" id="SignalP"/>
    </source>
</evidence>
<gene>
    <name evidence="8" type="primary">modA</name>
    <name evidence="8" type="ORF">GHT07_18655</name>
</gene>
<feature type="chain" id="PRO_5032466001" evidence="7">
    <location>
        <begin position="31"/>
        <end position="258"/>
    </location>
</feature>
<accession>A0A844AXM8</accession>
<keyword evidence="9" id="KW-1185">Reference proteome</keyword>
<dbReference type="SUPFAM" id="SSF53850">
    <property type="entry name" value="Periplasmic binding protein-like II"/>
    <property type="match status" value="1"/>
</dbReference>
<dbReference type="FunFam" id="3.40.190.10:FF:000035">
    <property type="entry name" value="Molybdate ABC transporter substrate-binding protein"/>
    <property type="match status" value="1"/>
</dbReference>
<evidence type="ECO:0000256" key="1">
    <source>
        <dbReference type="ARBA" id="ARBA00009175"/>
    </source>
</evidence>
<evidence type="ECO:0000256" key="4">
    <source>
        <dbReference type="ARBA" id="ARBA00022729"/>
    </source>
</evidence>
<dbReference type="GO" id="GO:0015689">
    <property type="term" value="P:molybdate ion transport"/>
    <property type="evidence" value="ECO:0007669"/>
    <property type="project" value="InterPro"/>
</dbReference>
<feature type="binding site" evidence="6">
    <location>
        <position position="67"/>
    </location>
    <ligand>
        <name>molybdate</name>
        <dbReference type="ChEBI" id="CHEBI:36264"/>
    </ligand>
</feature>
<dbReference type="Pfam" id="PF13531">
    <property type="entry name" value="SBP_bac_11"/>
    <property type="match status" value="1"/>
</dbReference>
<protein>
    <submittedName>
        <fullName evidence="8">Molybdate ABC transporter substrate-binding protein</fullName>
    </submittedName>
</protein>
<evidence type="ECO:0000313" key="8">
    <source>
        <dbReference type="EMBL" id="MRD49300.1"/>
    </source>
</evidence>
<dbReference type="CDD" id="cd13539">
    <property type="entry name" value="PBP2_AvModA"/>
    <property type="match status" value="1"/>
</dbReference>
<comment type="similarity">
    <text evidence="1">Belongs to the bacterial solute-binding protein ModA family.</text>
</comment>
<evidence type="ECO:0000256" key="3">
    <source>
        <dbReference type="ARBA" id="ARBA00022723"/>
    </source>
</evidence>
<dbReference type="GO" id="GO:0030973">
    <property type="term" value="F:molybdate ion binding"/>
    <property type="evidence" value="ECO:0007669"/>
    <property type="project" value="InterPro"/>
</dbReference>
<keyword evidence="3 6" id="KW-0479">Metal-binding</keyword>
<dbReference type="NCBIfam" id="TIGR01256">
    <property type="entry name" value="modA"/>
    <property type="match status" value="1"/>
</dbReference>
<dbReference type="Proteomes" id="UP000487350">
    <property type="component" value="Unassembled WGS sequence"/>
</dbReference>
<reference evidence="8 9" key="1">
    <citation type="submission" date="2019-11" db="EMBL/GenBank/DDBJ databases">
        <title>Caenimonas koreensis gen. nov., sp. nov., isolated from activated sludge.</title>
        <authorList>
            <person name="Seung H.R."/>
        </authorList>
    </citation>
    <scope>NUCLEOTIDE SEQUENCE [LARGE SCALE GENOMIC DNA]</scope>
    <source>
        <strain evidence="8 9">EMB320</strain>
    </source>
</reference>
<name>A0A844AXM8_9BURK</name>
<keyword evidence="2 6" id="KW-0500">Molybdenum</keyword>
<dbReference type="EMBL" id="WJBU01000022">
    <property type="protein sequence ID" value="MRD49300.1"/>
    <property type="molecule type" value="Genomic_DNA"/>
</dbReference>
<dbReference type="InterPro" id="IPR044084">
    <property type="entry name" value="AvModA-like_subst-bd"/>
</dbReference>
<evidence type="ECO:0000256" key="6">
    <source>
        <dbReference type="PIRSR" id="PIRSR004846-1"/>
    </source>
</evidence>
<dbReference type="RefSeq" id="WP_153586638.1">
    <property type="nucleotide sequence ID" value="NZ_WJBU01000022.1"/>
</dbReference>
<dbReference type="OrthoDB" id="9785015at2"/>
<dbReference type="GO" id="GO:0046872">
    <property type="term" value="F:metal ion binding"/>
    <property type="evidence" value="ECO:0007669"/>
    <property type="project" value="UniProtKB-KW"/>
</dbReference>
<dbReference type="PANTHER" id="PTHR30632">
    <property type="entry name" value="MOLYBDATE-BINDING PERIPLASMIC PROTEIN"/>
    <property type="match status" value="1"/>
</dbReference>
<evidence type="ECO:0000313" key="9">
    <source>
        <dbReference type="Proteomes" id="UP000487350"/>
    </source>
</evidence>
<sequence>MPLSIPLLLRQFARALSGALLVLAALAAHAGEVQVAVASNFTAPMQKIAAMFEQDTGHKAQVAYGSTGRFYAQVKNGAPFDVLLAADNETPQRLMEDSLAVKGMAFTYAKGKLVLWSAKPGVVDESGSVLRNGRFDKLAIADPKLAPYGLAAMEVLSTLKIAQVVEPKLVRGENISQAYQFVATGNAQIGLVALSQVSLDGKITQGSAWVMPGGYYTAILQDAVLLNKGLGNPAALALMDYLRTDKVRALIRTYGYDN</sequence>
<feature type="signal peptide" evidence="7">
    <location>
        <begin position="1"/>
        <end position="30"/>
    </location>
</feature>